<dbReference type="EMBL" id="VTPC01090436">
    <property type="protein sequence ID" value="KAF2883316.1"/>
    <property type="molecule type" value="Genomic_DNA"/>
</dbReference>
<organism evidence="1 2">
    <name type="scientific">Ignelater luminosus</name>
    <name type="common">Cucubano</name>
    <name type="synonym">Pyrophorus luminosus</name>
    <dbReference type="NCBI Taxonomy" id="2038154"/>
    <lineage>
        <taxon>Eukaryota</taxon>
        <taxon>Metazoa</taxon>
        <taxon>Ecdysozoa</taxon>
        <taxon>Arthropoda</taxon>
        <taxon>Hexapoda</taxon>
        <taxon>Insecta</taxon>
        <taxon>Pterygota</taxon>
        <taxon>Neoptera</taxon>
        <taxon>Endopterygota</taxon>
        <taxon>Coleoptera</taxon>
        <taxon>Polyphaga</taxon>
        <taxon>Elateriformia</taxon>
        <taxon>Elateroidea</taxon>
        <taxon>Elateridae</taxon>
        <taxon>Agrypninae</taxon>
        <taxon>Pyrophorini</taxon>
        <taxon>Ignelater</taxon>
    </lineage>
</organism>
<reference evidence="1" key="1">
    <citation type="submission" date="2019-08" db="EMBL/GenBank/DDBJ databases">
        <title>The genome of the North American firefly Photinus pyralis.</title>
        <authorList>
            <consortium name="Photinus pyralis genome working group"/>
            <person name="Fallon T.R."/>
            <person name="Sander Lower S.E."/>
            <person name="Weng J.-K."/>
        </authorList>
    </citation>
    <scope>NUCLEOTIDE SEQUENCE</scope>
    <source>
        <strain evidence="1">TRF0915ILg1</strain>
        <tissue evidence="1">Whole body</tissue>
    </source>
</reference>
<evidence type="ECO:0000313" key="2">
    <source>
        <dbReference type="Proteomes" id="UP000801492"/>
    </source>
</evidence>
<protein>
    <submittedName>
        <fullName evidence="1">Uncharacterized protein</fullName>
    </submittedName>
</protein>
<comment type="caution">
    <text evidence="1">The sequence shown here is derived from an EMBL/GenBank/DDBJ whole genome shotgun (WGS) entry which is preliminary data.</text>
</comment>
<accession>A0A8K0CDM2</accession>
<dbReference type="OrthoDB" id="6747550at2759"/>
<keyword evidence="2" id="KW-1185">Reference proteome</keyword>
<sequence>MNFEGRVSSVNTILWTFQLDNTIIVHTSCLAAYDTKQRLPEVGEFVHLYNVHYKVNKLYQLQKLFLCQRSRIVCNHYKDHVREDKLLQIIRDFNLGASDLLEIDYNIDVIDNFIKKLAQEPSESIILKVIHCLITNGDQNIRSYNVHKCLNKNIPLFTLITISNCQYVDLHNTAKVGPPWNLGVHRKKNKRDILIGCLHVNKHGIVCLRDAKYNMSCIITSRKDSLKRRNILNKFVLIKNYYIFTETYRESGAVNLEYILFDIADALVLDIKLDIRCHSNLVTKVPNNVPYLYDFQFKLLNKATINITKELILECWLEVLFTKSMEYALIGLNAYQIQIVPYLEEGKTYRVFHSKQMKVCKYVELSRLKKHSVLQKFDEKNVLFVQEDMNSSDKIVKPVLNVVEALERLKESTDLISFQGLLCVKKFTPALTSRTENKVNCVGFGTPGTQTHTLIFTDDTRECNLLLYLNNWENLQIPLGLVLDMRICVKNVLPQKGKYLKSCAMTTFEVLNYEPLVAFNTVNLKAEQTYGCDQYSFLGLGDLIPCNVLIWAKIVQLSIRSLKNNVLYAYDEMGQSVVISKSTELLRLLLGLEPRQWVIWSQAFENIGEYVHDFNDAPLPSLGSDINNTFYMALAVSIQVINATRISDLELKCRKMESSSMDNEGMPKWFCVDARRRTEYIF</sequence>
<gene>
    <name evidence="1" type="ORF">ILUMI_22818</name>
</gene>
<proteinExistence type="predicted"/>
<evidence type="ECO:0000313" key="1">
    <source>
        <dbReference type="EMBL" id="KAF2883316.1"/>
    </source>
</evidence>
<dbReference type="Proteomes" id="UP000801492">
    <property type="component" value="Unassembled WGS sequence"/>
</dbReference>
<name>A0A8K0CDM2_IGNLU</name>
<dbReference type="AlphaFoldDB" id="A0A8K0CDM2"/>